<accession>A0A7I7XXS4</accession>
<name>A0A7I7XXS4_9MYCO</name>
<keyword evidence="2" id="KW-1185">Reference proteome</keyword>
<dbReference type="Proteomes" id="UP000466931">
    <property type="component" value="Chromosome"/>
</dbReference>
<sequence>MILAAMADKEVSAGRSRPAQQRIKTLAQAALNADVTVGQVDTVLQGLSETLEALKHSTDNLDATMERFNATISSIDELAPRLLAVMDRLEAIVDRVERMVEVGEAVTSPLTATEHAVRGAITAVRHRTGL</sequence>
<dbReference type="EMBL" id="AP022612">
    <property type="protein sequence ID" value="BBZ33944.1"/>
    <property type="molecule type" value="Genomic_DNA"/>
</dbReference>
<gene>
    <name evidence="1" type="ORF">MCNF_25490</name>
</gene>
<evidence type="ECO:0000313" key="1">
    <source>
        <dbReference type="EMBL" id="BBZ33944.1"/>
    </source>
</evidence>
<proteinExistence type="predicted"/>
<reference evidence="1" key="1">
    <citation type="journal article" date="2019" name="Emerg. Microbes Infect.">
        <title>Comprehensive subspecies identification of 175 nontuberculous mycobacteria species based on 7547 genomic profiles.</title>
        <authorList>
            <person name="Matsumoto Y."/>
            <person name="Kinjo T."/>
            <person name="Motooka D."/>
            <person name="Nabeya D."/>
            <person name="Jung N."/>
            <person name="Uechi K."/>
            <person name="Horii T."/>
            <person name="Iida T."/>
            <person name="Fujita J."/>
            <person name="Nakamura S."/>
        </authorList>
    </citation>
    <scope>NUCLEOTIDE SEQUENCE [LARGE SCALE GENOMIC DNA]</scope>
    <source>
        <strain evidence="1">JCM 13671</strain>
    </source>
</reference>
<protein>
    <recommendedName>
        <fullName evidence="3">ATPase</fullName>
    </recommendedName>
</protein>
<organism evidence="1 2">
    <name type="scientific">Mycolicibacterium confluentis</name>
    <dbReference type="NCBI Taxonomy" id="28047"/>
    <lineage>
        <taxon>Bacteria</taxon>
        <taxon>Bacillati</taxon>
        <taxon>Actinomycetota</taxon>
        <taxon>Actinomycetes</taxon>
        <taxon>Mycobacteriales</taxon>
        <taxon>Mycobacteriaceae</taxon>
        <taxon>Mycolicibacterium</taxon>
    </lineage>
</organism>
<reference evidence="1" key="2">
    <citation type="submission" date="2020-02" db="EMBL/GenBank/DDBJ databases">
        <authorList>
            <person name="Matsumoto Y."/>
            <person name="Motooka D."/>
            <person name="Nakamura S."/>
        </authorList>
    </citation>
    <scope>NUCLEOTIDE SEQUENCE</scope>
    <source>
        <strain evidence="1">JCM 13671</strain>
    </source>
</reference>
<evidence type="ECO:0000313" key="2">
    <source>
        <dbReference type="Proteomes" id="UP000466931"/>
    </source>
</evidence>
<evidence type="ECO:0008006" key="3">
    <source>
        <dbReference type="Google" id="ProtNLM"/>
    </source>
</evidence>
<dbReference type="AlphaFoldDB" id="A0A7I7XXS4"/>